<evidence type="ECO:0000256" key="8">
    <source>
        <dbReference type="ARBA" id="ARBA00023157"/>
    </source>
</evidence>
<dbReference type="InterPro" id="IPR011330">
    <property type="entry name" value="Glyco_hydro/deAcase_b/a-brl"/>
</dbReference>
<keyword evidence="12" id="KW-0175">Coiled coil</keyword>
<dbReference type="Pfam" id="PF01522">
    <property type="entry name" value="Polysacc_deac_1"/>
    <property type="match status" value="1"/>
</dbReference>
<organism evidence="14 15">
    <name type="scientific">Penicillium patulum</name>
    <name type="common">Penicillium griseofulvum</name>
    <dbReference type="NCBI Taxonomy" id="5078"/>
    <lineage>
        <taxon>Eukaryota</taxon>
        <taxon>Fungi</taxon>
        <taxon>Dikarya</taxon>
        <taxon>Ascomycota</taxon>
        <taxon>Pezizomycotina</taxon>
        <taxon>Eurotiomycetes</taxon>
        <taxon>Eurotiomycetidae</taxon>
        <taxon>Eurotiales</taxon>
        <taxon>Aspergillaceae</taxon>
        <taxon>Penicillium</taxon>
    </lineage>
</organism>
<evidence type="ECO:0000256" key="6">
    <source>
        <dbReference type="ARBA" id="ARBA00023002"/>
    </source>
</evidence>
<dbReference type="Pfam" id="PF02727">
    <property type="entry name" value="Cu_amine_oxidN2"/>
    <property type="match status" value="1"/>
</dbReference>
<dbReference type="PANTHER" id="PTHR10638">
    <property type="entry name" value="COPPER AMINE OXIDASE"/>
    <property type="match status" value="1"/>
</dbReference>
<dbReference type="InterPro" id="IPR036460">
    <property type="entry name" value="Cu_amine_oxidase_C_sf"/>
</dbReference>
<keyword evidence="6 11" id="KW-0560">Oxidoreductase</keyword>
<dbReference type="InterPro" id="IPR016182">
    <property type="entry name" value="Cu_amine_oxidase_N-reg"/>
</dbReference>
<dbReference type="GO" id="GO:0016810">
    <property type="term" value="F:hydrolase activity, acting on carbon-nitrogen (but not peptide) bonds"/>
    <property type="evidence" value="ECO:0007669"/>
    <property type="project" value="InterPro"/>
</dbReference>
<keyword evidence="15" id="KW-1185">Reference proteome</keyword>
<comment type="similarity">
    <text evidence="2 11">Belongs to the copper/topaquinone oxidase family.</text>
</comment>
<keyword evidence="8" id="KW-1015">Disulfide bond</keyword>
<dbReference type="OrthoDB" id="5379943at2759"/>
<keyword evidence="7 11" id="KW-0186">Copper</keyword>
<dbReference type="RefSeq" id="XP_040648071.1">
    <property type="nucleotide sequence ID" value="XM_040794830.1"/>
</dbReference>
<name>A0A135LKN1_PENPA</name>
<comment type="cofactor">
    <cofactor evidence="1">
        <name>Cu cation</name>
        <dbReference type="ChEBI" id="CHEBI:23378"/>
    </cofactor>
</comment>
<dbReference type="EC" id="1.4.3.-" evidence="11"/>
<dbReference type="InterPro" id="IPR021858">
    <property type="entry name" value="Fun_TF"/>
</dbReference>
<dbReference type="InterPro" id="IPR037950">
    <property type="entry name" value="PgdA-like"/>
</dbReference>
<sequence>MSDIHPFDPLGPQEITKAAKVVQELLHGKSFNFRVITLKEPLKQEMISFLEREHLDQPQISRPARIAHVQVIVRGESGPNELNELRVDLDRGVVIQRVILMGKHSFIDSVYMKDVENACMADERVQSEIRKLRLPQGASVVVEPWAYATDGMNDMSERTSMCWFYMRLVDNPDANYYAYPLDLCAEVSEQLKVTKVYHLPSSESERVHEDARPYDPCKIHSAAMSEYHPSLRPPPRTTTKPYQVVQPDGVSFESHGNLLTWEKWTMRMGFNYREGLTLHDIRYNGRSLFYRLSLAEMFVPYGDPRAPFPRKAAFDLGNDGAGINANNLSLGCDCLGLIKYFDGWHNTSSGEPLKLPNVVCCHEQDDGILWKHTNFRTGNAAVVRSRILVLQTIITVSNYEYIFAFHFGQDASIHYEVRATGILSTSPINIGDEVGYGTIVAPGVLAPYHQHLFSLRIDPAIDGIANSLQVEESNPLPFNDPSVRNPFGVGYTTHSEVVTEEGGLDLDFNKNRTFKIINEAKVNPITGTPVGFKLVPCYSQLLLAHPESFHAKRSEYGNHAIWITRYHDDELFPAGKHTMQSLGGEGINSAIAQRRNDPDSKSTVRNEDIVIWHTFGSTHNPRIEDWPVMPSEKMVVGLKPVNFFTGNPSLDVAVSNQENNQTLLQMTSSRKPKVQILLSVDFDAVSGFLGTGASDTTNLADYSSGFFAAQVGVPRLLRLFKKHEISSSVTWFVPGHSMESFPEETKAIVQSGAEIGCHGYAHEGSSQMTESQEREVIAKCVQLATDLTGKKPQGWRAPLYQLRTHTIQVLEEFGFLYDSSLTHHDSSLYFVPRMSEPDAIDFSPSKSASTWMKPLPAAAARTPETLVEIPCNWYMEDMTPMQYFNGNPSSHGFVSSAIIEQNWKSRFEFLYSEALEKSIEEDADQGFVFPLVLHPDTSGMAHVVGMIDRMISWLKQQDVEFVTFGVWNKSGANQPTYGSLSSEMREWCPVPTIGPWGFINSSISTFERPGEVNVDFDELNALVSVAQTSYSPQLWSWLQHFPQLSALNMDFNPSLPPSLALFPELSKSGHGELFDYYLQQVCPRTAASSAFPSPFASVILPFCLSASPTLFKAIQALGACHWSRLNPGYSSIGLRYKSEALRDLRQRLSSEGTLTCSMDPEVLIIMIMLCLYEIVDKCDQQWTIHLKGANDLIRLRRKQQMRLTQSTVPSDPVTSFAEQFFAFQDVMGRTACAKEVLFGTDYWKPDERNIDLWMGCSPELVSILAKITDMSRTRRQNTSDEDKASFSLRAASLERQLENLVQEVGDGDDEILALVADSKRLAAMLYLHCSLYGAGPTTPLVKSYVRQILRLISDLLDRKSLVNVTWPVFVAAVELDPSDDEVFPESEMESGSGRAIVLRSLATMADSTISNIARTRAVITKLWQTRDSDLMKGTTLQNQCNDWEWHVVPISNAMSLA</sequence>
<evidence type="ECO:0000256" key="5">
    <source>
        <dbReference type="ARBA" id="ARBA00022772"/>
    </source>
</evidence>
<dbReference type="InterPro" id="IPR015798">
    <property type="entry name" value="Cu_amine_oxidase_C"/>
</dbReference>
<dbReference type="GO" id="GO:0008131">
    <property type="term" value="F:primary methylamine oxidase activity"/>
    <property type="evidence" value="ECO:0007669"/>
    <property type="project" value="InterPro"/>
</dbReference>
<reference evidence="14 15" key="1">
    <citation type="journal article" date="2016" name="BMC Genomics">
        <title>Genome sequencing and secondary metabolism of the postharvest pathogen Penicillium griseofulvum.</title>
        <authorList>
            <person name="Banani H."/>
            <person name="Marcet-Houben M."/>
            <person name="Ballester A.R."/>
            <person name="Abbruscato P."/>
            <person name="Gonzalez-Candelas L."/>
            <person name="Gabaldon T."/>
            <person name="Spadaro D."/>
        </authorList>
    </citation>
    <scope>NUCLEOTIDE SEQUENCE [LARGE SCALE GENOMIC DNA]</scope>
    <source>
        <strain evidence="14 15">PG3</strain>
    </source>
</reference>
<feature type="active site" description="Proton acceptor" evidence="9">
    <location>
        <position position="315"/>
    </location>
</feature>
<dbReference type="FunFam" id="3.10.450.40:FF:000026">
    <property type="entry name" value="Amine oxidase"/>
    <property type="match status" value="1"/>
</dbReference>
<dbReference type="InterPro" id="IPR002509">
    <property type="entry name" value="NODB_dom"/>
</dbReference>
<dbReference type="GO" id="GO:0048038">
    <property type="term" value="F:quinone binding"/>
    <property type="evidence" value="ECO:0007669"/>
    <property type="project" value="InterPro"/>
</dbReference>
<comment type="subunit">
    <text evidence="3">Homodimer.</text>
</comment>
<keyword evidence="5 9" id="KW-0801">TPQ</keyword>
<keyword evidence="4 11" id="KW-0479">Metal-binding</keyword>
<evidence type="ECO:0000313" key="15">
    <source>
        <dbReference type="Proteomes" id="UP000070168"/>
    </source>
</evidence>
<accession>A0A135LKN1</accession>
<evidence type="ECO:0000256" key="7">
    <source>
        <dbReference type="ARBA" id="ARBA00023008"/>
    </source>
</evidence>
<dbReference type="PROSITE" id="PS51677">
    <property type="entry name" value="NODB"/>
    <property type="match status" value="1"/>
</dbReference>
<evidence type="ECO:0000256" key="11">
    <source>
        <dbReference type="RuleBase" id="RU000672"/>
    </source>
</evidence>
<feature type="modified residue" description="2',4',5'-topaquinone" evidence="10">
    <location>
        <position position="399"/>
    </location>
</feature>
<dbReference type="STRING" id="5078.A0A135LKN1"/>
<comment type="caution">
    <text evidence="14">The sequence shown here is derived from an EMBL/GenBank/DDBJ whole genome shotgun (WGS) entry which is preliminary data.</text>
</comment>
<dbReference type="InterPro" id="IPR000269">
    <property type="entry name" value="Cu_amine_oxidase"/>
</dbReference>
<dbReference type="Gene3D" id="3.10.450.40">
    <property type="match status" value="2"/>
</dbReference>
<dbReference type="PROSITE" id="PS01164">
    <property type="entry name" value="COPPER_AMINE_OXID_1"/>
    <property type="match status" value="1"/>
</dbReference>
<evidence type="ECO:0000256" key="3">
    <source>
        <dbReference type="ARBA" id="ARBA00011738"/>
    </source>
</evidence>
<comment type="cofactor">
    <cofactor evidence="11">
        <name>Cu cation</name>
        <dbReference type="ChEBI" id="CHEBI:23378"/>
    </cofactor>
    <text evidence="11">Contains 1 topaquinone per subunit.</text>
</comment>
<evidence type="ECO:0000313" key="14">
    <source>
        <dbReference type="EMBL" id="KXG49535.1"/>
    </source>
</evidence>
<dbReference type="Gene3D" id="3.20.20.370">
    <property type="entry name" value="Glycoside hydrolase/deacetylase"/>
    <property type="match status" value="1"/>
</dbReference>
<dbReference type="GO" id="GO:0009308">
    <property type="term" value="P:amine metabolic process"/>
    <property type="evidence" value="ECO:0007669"/>
    <property type="project" value="UniProtKB-UniRule"/>
</dbReference>
<gene>
    <name evidence="14" type="ORF">PGRI_071160</name>
</gene>
<evidence type="ECO:0000259" key="13">
    <source>
        <dbReference type="PROSITE" id="PS51677"/>
    </source>
</evidence>
<dbReference type="SUPFAM" id="SSF88713">
    <property type="entry name" value="Glycoside hydrolase/deacetylase"/>
    <property type="match status" value="1"/>
</dbReference>
<dbReference type="CDD" id="cd10938">
    <property type="entry name" value="CE4_HpPgdA_like"/>
    <property type="match status" value="1"/>
</dbReference>
<dbReference type="PANTHER" id="PTHR10638:SF33">
    <property type="entry name" value="AMINE OXIDASE"/>
    <property type="match status" value="1"/>
</dbReference>
<dbReference type="Proteomes" id="UP000070168">
    <property type="component" value="Unassembled WGS sequence"/>
</dbReference>
<comment type="PTM">
    <text evidence="10 11">Topaquinone (TPQ) is generated by copper-dependent autoxidation of a specific tyrosyl residue.</text>
</comment>
<feature type="active site" description="Schiff-base intermediate with substrate; via topaquinone" evidence="9">
    <location>
        <position position="399"/>
    </location>
</feature>
<dbReference type="SUPFAM" id="SSF54416">
    <property type="entry name" value="Amine oxidase N-terminal region"/>
    <property type="match status" value="2"/>
</dbReference>
<evidence type="ECO:0000256" key="12">
    <source>
        <dbReference type="SAM" id="Coils"/>
    </source>
</evidence>
<feature type="coiled-coil region" evidence="12">
    <location>
        <begin position="1283"/>
        <end position="1310"/>
    </location>
</feature>
<dbReference type="GO" id="GO:0005507">
    <property type="term" value="F:copper ion binding"/>
    <property type="evidence" value="ECO:0007669"/>
    <property type="project" value="InterPro"/>
</dbReference>
<evidence type="ECO:0000256" key="4">
    <source>
        <dbReference type="ARBA" id="ARBA00022723"/>
    </source>
</evidence>
<evidence type="ECO:0000256" key="1">
    <source>
        <dbReference type="ARBA" id="ARBA00001935"/>
    </source>
</evidence>
<evidence type="ECO:0000256" key="2">
    <source>
        <dbReference type="ARBA" id="ARBA00007983"/>
    </source>
</evidence>
<dbReference type="FunFam" id="2.70.98.20:FF:000001">
    <property type="entry name" value="Amine oxidase"/>
    <property type="match status" value="1"/>
</dbReference>
<proteinExistence type="inferred from homology"/>
<evidence type="ECO:0000256" key="10">
    <source>
        <dbReference type="PIRSR" id="PIRSR600269-51"/>
    </source>
</evidence>
<dbReference type="GO" id="GO:0005975">
    <property type="term" value="P:carbohydrate metabolic process"/>
    <property type="evidence" value="ECO:0007669"/>
    <property type="project" value="InterPro"/>
</dbReference>
<dbReference type="Pfam" id="PF11951">
    <property type="entry name" value="Fungal_trans_2"/>
    <property type="match status" value="1"/>
</dbReference>
<dbReference type="Pfam" id="PF01179">
    <property type="entry name" value="Cu_amine_oxid"/>
    <property type="match status" value="1"/>
</dbReference>
<dbReference type="InterPro" id="IPR015800">
    <property type="entry name" value="Cu_amine_oxidase_N2"/>
</dbReference>
<dbReference type="SUPFAM" id="SSF49998">
    <property type="entry name" value="Amine oxidase catalytic domain"/>
    <property type="match status" value="1"/>
</dbReference>
<dbReference type="EMBL" id="LHQR01000049">
    <property type="protein sequence ID" value="KXG49535.1"/>
    <property type="molecule type" value="Genomic_DNA"/>
</dbReference>
<protein>
    <recommendedName>
        <fullName evidence="11">Amine oxidase</fullName>
        <ecNumber evidence="11">1.4.3.-</ecNumber>
    </recommendedName>
</protein>
<evidence type="ECO:0000256" key="9">
    <source>
        <dbReference type="PIRSR" id="PIRSR600269-50"/>
    </source>
</evidence>
<dbReference type="Gene3D" id="2.70.98.20">
    <property type="entry name" value="Copper amine oxidase, catalytic domain"/>
    <property type="match status" value="1"/>
</dbReference>
<dbReference type="InterPro" id="IPR049948">
    <property type="entry name" value="Cu_Am_ox_TPQ-bd"/>
</dbReference>
<dbReference type="GeneID" id="63710130"/>
<feature type="domain" description="NodB homology" evidence="13">
    <location>
        <begin position="696"/>
        <end position="962"/>
    </location>
</feature>